<evidence type="ECO:0000256" key="1">
    <source>
        <dbReference type="SAM" id="MobiDB-lite"/>
    </source>
</evidence>
<name>A0ABY7MUX8_9BRAD</name>
<accession>A0ABY7MUX8</accession>
<protein>
    <submittedName>
        <fullName evidence="2">Uncharacterized protein</fullName>
    </submittedName>
</protein>
<reference evidence="2" key="1">
    <citation type="submission" date="2021-12" db="EMBL/GenBank/DDBJ databases">
        <title>Bradyrhizobium xenonodulans sp. nov.</title>
        <authorList>
            <person name="Claassens R."/>
            <person name="Venter S.N."/>
            <person name="Beukes C.W."/>
            <person name="Stepkowski T."/>
            <person name="Steenkamp E.T."/>
        </authorList>
    </citation>
    <scope>NUCLEOTIDE SEQUENCE</scope>
    <source>
        <strain evidence="2">14AB</strain>
    </source>
</reference>
<keyword evidence="3" id="KW-1185">Reference proteome</keyword>
<dbReference type="EMBL" id="CP089391">
    <property type="protein sequence ID" value="WBL81736.1"/>
    <property type="molecule type" value="Genomic_DNA"/>
</dbReference>
<organism evidence="2 3">
    <name type="scientific">Bradyrhizobium xenonodulans</name>
    <dbReference type="NCBI Taxonomy" id="2736875"/>
    <lineage>
        <taxon>Bacteria</taxon>
        <taxon>Pseudomonadati</taxon>
        <taxon>Pseudomonadota</taxon>
        <taxon>Alphaproteobacteria</taxon>
        <taxon>Hyphomicrobiales</taxon>
        <taxon>Nitrobacteraceae</taxon>
        <taxon>Bradyrhizobium</taxon>
    </lineage>
</organism>
<proteinExistence type="predicted"/>
<dbReference type="RefSeq" id="WP_270170708.1">
    <property type="nucleotide sequence ID" value="NZ_CP089391.1"/>
</dbReference>
<evidence type="ECO:0000313" key="3">
    <source>
        <dbReference type="Proteomes" id="UP001179614"/>
    </source>
</evidence>
<gene>
    <name evidence="2" type="ORF">I3J27_15415</name>
</gene>
<dbReference type="Proteomes" id="UP001179614">
    <property type="component" value="Chromosome"/>
</dbReference>
<evidence type="ECO:0000313" key="2">
    <source>
        <dbReference type="EMBL" id="WBL81736.1"/>
    </source>
</evidence>
<sequence length="85" mass="9488">MPTASPVLTSKFRDIVARVGSVLREQRKIDAQRMLQRYRHLLASPHETLSLNEIISVSREKDTSGNAHGSDACERAAGQPKFERA</sequence>
<feature type="region of interest" description="Disordered" evidence="1">
    <location>
        <begin position="59"/>
        <end position="85"/>
    </location>
</feature>